<dbReference type="GO" id="GO:0006203">
    <property type="term" value="P:dGTP catabolic process"/>
    <property type="evidence" value="ECO:0007669"/>
    <property type="project" value="TreeGrafter"/>
</dbReference>
<dbReference type="SUPFAM" id="SSF101386">
    <property type="entry name" value="all-alpha NTP pyrophosphatases"/>
    <property type="match status" value="1"/>
</dbReference>
<dbReference type="STRING" id="489703.SAMN04488038_109173"/>
<keyword evidence="3" id="KW-1185">Reference proteome</keyword>
<dbReference type="Pfam" id="PF03819">
    <property type="entry name" value="MazG"/>
    <property type="match status" value="1"/>
</dbReference>
<evidence type="ECO:0000259" key="1">
    <source>
        <dbReference type="Pfam" id="PF03819"/>
    </source>
</evidence>
<dbReference type="Gene3D" id="1.10.287.1080">
    <property type="entry name" value="MazG-like"/>
    <property type="match status" value="1"/>
</dbReference>
<dbReference type="GO" id="GO:0047429">
    <property type="term" value="F:nucleoside triphosphate diphosphatase activity"/>
    <property type="evidence" value="ECO:0007669"/>
    <property type="project" value="InterPro"/>
</dbReference>
<dbReference type="GO" id="GO:0046061">
    <property type="term" value="P:dATP catabolic process"/>
    <property type="evidence" value="ECO:0007669"/>
    <property type="project" value="TreeGrafter"/>
</dbReference>
<proteinExistence type="predicted"/>
<dbReference type="EMBL" id="FOFS01000009">
    <property type="protein sequence ID" value="SEQ69411.1"/>
    <property type="molecule type" value="Genomic_DNA"/>
</dbReference>
<dbReference type="OrthoDB" id="9808939at2"/>
<dbReference type="PANTHER" id="PTHR30522">
    <property type="entry name" value="NUCLEOSIDE TRIPHOSPHATE PYROPHOSPHOHYDROLASE"/>
    <property type="match status" value="1"/>
</dbReference>
<sequence length="125" mass="13774">MSQVLSEALRLQREAAELGFDWRHLDELWDKLAEESAELREAAAQSREAAQDELGDLLFMAVNLARHLGVDAEAALAGANDKFRRRFAHVCAAPDALPPLGDPARLAAMEARWIEAKRAERGATP</sequence>
<keyword evidence="2" id="KW-0378">Hydrolase</keyword>
<dbReference type="GO" id="GO:0046052">
    <property type="term" value="P:UTP catabolic process"/>
    <property type="evidence" value="ECO:0007669"/>
    <property type="project" value="TreeGrafter"/>
</dbReference>
<protein>
    <submittedName>
        <fullName evidence="2">MazG nucleotide pyrophosphohydrolase domain-containing protein</fullName>
    </submittedName>
</protein>
<dbReference type="GO" id="GO:0046081">
    <property type="term" value="P:dUTP catabolic process"/>
    <property type="evidence" value="ECO:0007669"/>
    <property type="project" value="TreeGrafter"/>
</dbReference>
<dbReference type="Proteomes" id="UP000199233">
    <property type="component" value="Unassembled WGS sequence"/>
</dbReference>
<reference evidence="3" key="1">
    <citation type="submission" date="2016-10" db="EMBL/GenBank/DDBJ databases">
        <authorList>
            <person name="Varghese N."/>
            <person name="Submissions S."/>
        </authorList>
    </citation>
    <scope>NUCLEOTIDE SEQUENCE [LARGE SCALE GENOMIC DNA]</scope>
    <source>
        <strain evidence="3">DSM 25927</strain>
    </source>
</reference>
<organism evidence="2 3">
    <name type="scientific">Solimonas aquatica</name>
    <dbReference type="NCBI Taxonomy" id="489703"/>
    <lineage>
        <taxon>Bacteria</taxon>
        <taxon>Pseudomonadati</taxon>
        <taxon>Pseudomonadota</taxon>
        <taxon>Gammaproteobacteria</taxon>
        <taxon>Nevskiales</taxon>
        <taxon>Nevskiaceae</taxon>
        <taxon>Solimonas</taxon>
    </lineage>
</organism>
<dbReference type="InterPro" id="IPR048011">
    <property type="entry name" value="NTP-PPase_MazG-like_C"/>
</dbReference>
<dbReference type="InterPro" id="IPR011551">
    <property type="entry name" value="NTP_PyrPHydrolase_MazG"/>
</dbReference>
<dbReference type="InterPro" id="IPR004518">
    <property type="entry name" value="MazG-like_dom"/>
</dbReference>
<accession>A0A1H9I402</accession>
<feature type="domain" description="NTP pyrophosphohydrolase MazG-like" evidence="1">
    <location>
        <begin position="28"/>
        <end position="90"/>
    </location>
</feature>
<dbReference type="AlphaFoldDB" id="A0A1H9I402"/>
<dbReference type="GO" id="GO:0046076">
    <property type="term" value="P:dTTP catabolic process"/>
    <property type="evidence" value="ECO:0007669"/>
    <property type="project" value="TreeGrafter"/>
</dbReference>
<evidence type="ECO:0000313" key="2">
    <source>
        <dbReference type="EMBL" id="SEQ69411.1"/>
    </source>
</evidence>
<dbReference type="GO" id="GO:0046047">
    <property type="term" value="P:TTP catabolic process"/>
    <property type="evidence" value="ECO:0007669"/>
    <property type="project" value="TreeGrafter"/>
</dbReference>
<dbReference type="RefSeq" id="WP_093286669.1">
    <property type="nucleotide sequence ID" value="NZ_FOFS01000009.1"/>
</dbReference>
<name>A0A1H9I402_9GAMM</name>
<gene>
    <name evidence="2" type="ORF">SAMN04488038_109173</name>
</gene>
<dbReference type="CDD" id="cd11529">
    <property type="entry name" value="NTP-PPase_MazG_Cterm"/>
    <property type="match status" value="1"/>
</dbReference>
<evidence type="ECO:0000313" key="3">
    <source>
        <dbReference type="Proteomes" id="UP000199233"/>
    </source>
</evidence>
<dbReference type="PANTHER" id="PTHR30522:SF0">
    <property type="entry name" value="NUCLEOSIDE TRIPHOSPHATE PYROPHOSPHOHYDROLASE"/>
    <property type="match status" value="1"/>
</dbReference>